<evidence type="ECO:0000256" key="1">
    <source>
        <dbReference type="SAM" id="SignalP"/>
    </source>
</evidence>
<accession>A0ABR1LLS5</accession>
<proteinExistence type="predicted"/>
<evidence type="ECO:0000313" key="3">
    <source>
        <dbReference type="Proteomes" id="UP001360953"/>
    </source>
</evidence>
<keyword evidence="3" id="KW-1185">Reference proteome</keyword>
<sequence>MDVISLLLSTTLTQLVIAFIVGWRMDEQNGLDIIPPYLFTLLMESRGERRGAERLKKFGKQDACSGQAYTINQSCLYNRMIQISYSCLSQSVVDALWEQSDGSQ</sequence>
<feature type="signal peptide" evidence="1">
    <location>
        <begin position="1"/>
        <end position="18"/>
    </location>
</feature>
<name>A0ABR1LLS5_9PEZI</name>
<feature type="chain" id="PRO_5045515532" evidence="1">
    <location>
        <begin position="19"/>
        <end position="104"/>
    </location>
</feature>
<dbReference type="Proteomes" id="UP001360953">
    <property type="component" value="Unassembled WGS sequence"/>
</dbReference>
<dbReference type="GeneID" id="92028864"/>
<dbReference type="EMBL" id="JBBPEH010000007">
    <property type="protein sequence ID" value="KAK7536151.1"/>
    <property type="molecule type" value="Genomic_DNA"/>
</dbReference>
<dbReference type="RefSeq" id="XP_066654567.1">
    <property type="nucleotide sequence ID" value="XM_066795958.1"/>
</dbReference>
<comment type="caution">
    <text evidence="2">The sequence shown here is derived from an EMBL/GenBank/DDBJ whole genome shotgun (WGS) entry which is preliminary data.</text>
</comment>
<protein>
    <submittedName>
        <fullName evidence="2">Uncharacterized protein</fullName>
    </submittedName>
</protein>
<organism evidence="2 3">
    <name type="scientific">Phyllosticta citribraziliensis</name>
    <dbReference type="NCBI Taxonomy" id="989973"/>
    <lineage>
        <taxon>Eukaryota</taxon>
        <taxon>Fungi</taxon>
        <taxon>Dikarya</taxon>
        <taxon>Ascomycota</taxon>
        <taxon>Pezizomycotina</taxon>
        <taxon>Dothideomycetes</taxon>
        <taxon>Dothideomycetes incertae sedis</taxon>
        <taxon>Botryosphaeriales</taxon>
        <taxon>Phyllostictaceae</taxon>
        <taxon>Phyllosticta</taxon>
    </lineage>
</organism>
<keyword evidence="1" id="KW-0732">Signal</keyword>
<reference evidence="2 3" key="1">
    <citation type="submission" date="2024-04" db="EMBL/GenBank/DDBJ databases">
        <title>Phyllosticta paracitricarpa is synonymous to the EU quarantine fungus P. citricarpa based on phylogenomic analyses.</title>
        <authorList>
            <consortium name="Lawrence Berkeley National Laboratory"/>
            <person name="Van ingen-buijs V.A."/>
            <person name="Van westerhoven A.C."/>
            <person name="Haridas S."/>
            <person name="Skiadas P."/>
            <person name="Martin F."/>
            <person name="Groenewald J.Z."/>
            <person name="Crous P.W."/>
            <person name="Seidl M.F."/>
        </authorList>
    </citation>
    <scope>NUCLEOTIDE SEQUENCE [LARGE SCALE GENOMIC DNA]</scope>
    <source>
        <strain evidence="2 3">CPC 17464</strain>
    </source>
</reference>
<evidence type="ECO:0000313" key="2">
    <source>
        <dbReference type="EMBL" id="KAK7536151.1"/>
    </source>
</evidence>
<gene>
    <name evidence="2" type="ORF">J3D65DRAFT_405666</name>
</gene>